<dbReference type="Proteomes" id="UP001597463">
    <property type="component" value="Unassembled WGS sequence"/>
</dbReference>
<dbReference type="InterPro" id="IPR017871">
    <property type="entry name" value="ABC_transporter-like_CS"/>
</dbReference>
<keyword evidence="5 8" id="KW-0067">ATP-binding</keyword>
<keyword evidence="9" id="KW-1185">Reference proteome</keyword>
<evidence type="ECO:0000256" key="1">
    <source>
        <dbReference type="ARBA" id="ARBA00005417"/>
    </source>
</evidence>
<accession>A0ABW5UIJ5</accession>
<dbReference type="PANTHER" id="PTHR43820">
    <property type="entry name" value="HIGH-AFFINITY BRANCHED-CHAIN AMINO ACID TRANSPORT ATP-BINDING PROTEIN LIVF"/>
    <property type="match status" value="1"/>
</dbReference>
<reference evidence="9" key="1">
    <citation type="journal article" date="2019" name="Int. J. Syst. Evol. Microbiol.">
        <title>The Global Catalogue of Microorganisms (GCM) 10K type strain sequencing project: providing services to taxonomists for standard genome sequencing and annotation.</title>
        <authorList>
            <consortium name="The Broad Institute Genomics Platform"/>
            <consortium name="The Broad Institute Genome Sequencing Center for Infectious Disease"/>
            <person name="Wu L."/>
            <person name="Ma J."/>
        </authorList>
    </citation>
    <scope>NUCLEOTIDE SEQUENCE [LARGE SCALE GENOMIC DNA]</scope>
    <source>
        <strain evidence="9">TISTR 1906</strain>
    </source>
</reference>
<dbReference type="RefSeq" id="WP_066474933.1">
    <property type="nucleotide sequence ID" value="NZ_BCNT01000004.1"/>
</dbReference>
<gene>
    <name evidence="8" type="ORF">ACFSW6_05150</name>
</gene>
<dbReference type="SMART" id="SM00382">
    <property type="entry name" value="AAA"/>
    <property type="match status" value="1"/>
</dbReference>
<dbReference type="GO" id="GO:0005524">
    <property type="term" value="F:ATP binding"/>
    <property type="evidence" value="ECO:0007669"/>
    <property type="project" value="UniProtKB-KW"/>
</dbReference>
<evidence type="ECO:0000313" key="9">
    <source>
        <dbReference type="Proteomes" id="UP001597463"/>
    </source>
</evidence>
<comment type="similarity">
    <text evidence="1">Belongs to the ABC transporter superfamily.</text>
</comment>
<evidence type="ECO:0000313" key="8">
    <source>
        <dbReference type="EMBL" id="MFD2753462.1"/>
    </source>
</evidence>
<evidence type="ECO:0000256" key="3">
    <source>
        <dbReference type="ARBA" id="ARBA00022475"/>
    </source>
</evidence>
<evidence type="ECO:0000256" key="5">
    <source>
        <dbReference type="ARBA" id="ARBA00022840"/>
    </source>
</evidence>
<feature type="domain" description="ABC transporter" evidence="7">
    <location>
        <begin position="9"/>
        <end position="245"/>
    </location>
</feature>
<evidence type="ECO:0000256" key="2">
    <source>
        <dbReference type="ARBA" id="ARBA00022448"/>
    </source>
</evidence>
<dbReference type="InterPro" id="IPR003439">
    <property type="entry name" value="ABC_transporter-like_ATP-bd"/>
</dbReference>
<dbReference type="Pfam" id="PF00005">
    <property type="entry name" value="ABC_tran"/>
    <property type="match status" value="1"/>
</dbReference>
<evidence type="ECO:0000256" key="4">
    <source>
        <dbReference type="ARBA" id="ARBA00022741"/>
    </source>
</evidence>
<keyword evidence="3" id="KW-0472">Membrane</keyword>
<dbReference type="SUPFAM" id="SSF52540">
    <property type="entry name" value="P-loop containing nucleoside triphosphate hydrolases"/>
    <property type="match status" value="1"/>
</dbReference>
<keyword evidence="3" id="KW-1003">Cell membrane</keyword>
<keyword evidence="4" id="KW-0547">Nucleotide-binding</keyword>
<dbReference type="Gene3D" id="3.40.50.300">
    <property type="entry name" value="P-loop containing nucleotide triphosphate hydrolases"/>
    <property type="match status" value="1"/>
</dbReference>
<dbReference type="EMBL" id="JBHUMV010000002">
    <property type="protein sequence ID" value="MFD2753462.1"/>
    <property type="molecule type" value="Genomic_DNA"/>
</dbReference>
<proteinExistence type="inferred from homology"/>
<dbReference type="InterPro" id="IPR052156">
    <property type="entry name" value="BCAA_Transport_ATP-bd_LivF"/>
</dbReference>
<evidence type="ECO:0000256" key="6">
    <source>
        <dbReference type="ARBA" id="ARBA00022970"/>
    </source>
</evidence>
<dbReference type="PANTHER" id="PTHR43820:SF2">
    <property type="entry name" value="ABC TRANSPORTER ATP-BINDING PROTEIN"/>
    <property type="match status" value="1"/>
</dbReference>
<dbReference type="CDD" id="cd03224">
    <property type="entry name" value="ABC_TM1139_LivF_branched"/>
    <property type="match status" value="1"/>
</dbReference>
<dbReference type="InterPro" id="IPR027417">
    <property type="entry name" value="P-loop_NTPase"/>
</dbReference>
<organism evidence="8 9">
    <name type="scientific">Comamonas terrae</name>
    <dbReference type="NCBI Taxonomy" id="673548"/>
    <lineage>
        <taxon>Bacteria</taxon>
        <taxon>Pseudomonadati</taxon>
        <taxon>Pseudomonadota</taxon>
        <taxon>Betaproteobacteria</taxon>
        <taxon>Burkholderiales</taxon>
        <taxon>Comamonadaceae</taxon>
        <taxon>Comamonas</taxon>
    </lineage>
</organism>
<dbReference type="PROSITE" id="PS00211">
    <property type="entry name" value="ABC_TRANSPORTER_1"/>
    <property type="match status" value="1"/>
</dbReference>
<protein>
    <submittedName>
        <fullName evidence="8">ABC transporter ATP-binding protein</fullName>
    </submittedName>
</protein>
<sequence length="245" mass="26942">MIDPDTKLLEVEDLNAWYGAAHILHGVSLAVGRGEVVALMGRNGAGKSTTLKSIAALVPRREGRIRFMGRALEKKALHQIARCGLGYVPEDRRIFTELTVLENLEVGRQPHRQWPDGTAVPHWTPQKLFALFPNLGEMPDRPGGRMSGGEQQMLSVARTLMGQPYLVLLDEPSEGVAPLIVEQMARTILELKARGMGILLSEQNLPFAQVVADRAYVLEKGQIVHEGPMAEVAGNAQVRRQYLGV</sequence>
<name>A0ABW5UIJ5_9BURK</name>
<comment type="caution">
    <text evidence="8">The sequence shown here is derived from an EMBL/GenBank/DDBJ whole genome shotgun (WGS) entry which is preliminary data.</text>
</comment>
<dbReference type="InterPro" id="IPR003593">
    <property type="entry name" value="AAA+_ATPase"/>
</dbReference>
<dbReference type="PROSITE" id="PS50893">
    <property type="entry name" value="ABC_TRANSPORTER_2"/>
    <property type="match status" value="1"/>
</dbReference>
<keyword evidence="2" id="KW-0813">Transport</keyword>
<keyword evidence="6" id="KW-0029">Amino-acid transport</keyword>
<evidence type="ECO:0000259" key="7">
    <source>
        <dbReference type="PROSITE" id="PS50893"/>
    </source>
</evidence>